<evidence type="ECO:0000313" key="5">
    <source>
        <dbReference type="EMBL" id="ANP50836.1"/>
    </source>
</evidence>
<dbReference type="EMBL" id="CP016279">
    <property type="protein sequence ID" value="ANP50836.1"/>
    <property type="molecule type" value="Genomic_DNA"/>
</dbReference>
<dbReference type="AlphaFoldDB" id="A0A1B1AW77"/>
<proteinExistence type="inferred from homology"/>
<dbReference type="Proteomes" id="UP001519309">
    <property type="component" value="Unassembled WGS sequence"/>
</dbReference>
<dbReference type="InterPro" id="IPR020845">
    <property type="entry name" value="AMP-binding_CS"/>
</dbReference>
<evidence type="ECO:0000259" key="3">
    <source>
        <dbReference type="Pfam" id="PF00501"/>
    </source>
</evidence>
<dbReference type="RefSeq" id="WP_067304236.1">
    <property type="nucleotide sequence ID" value="NZ_CP016279.1"/>
</dbReference>
<dbReference type="SUPFAM" id="SSF56801">
    <property type="entry name" value="Acetyl-CoA synthetase-like"/>
    <property type="match status" value="1"/>
</dbReference>
<name>A0A1B1AW77_9ACTN</name>
<dbReference type="Gene3D" id="3.30.300.30">
    <property type="match status" value="1"/>
</dbReference>
<evidence type="ECO:0000313" key="8">
    <source>
        <dbReference type="Proteomes" id="UP001519309"/>
    </source>
</evidence>
<gene>
    <name evidence="5" type="ORF">AVL59_15480</name>
    <name evidence="6" type="ORF">J2Z21_009702</name>
</gene>
<evidence type="ECO:0000313" key="7">
    <source>
        <dbReference type="Proteomes" id="UP000092659"/>
    </source>
</evidence>
<keyword evidence="8" id="KW-1185">Reference proteome</keyword>
<dbReference type="PANTHER" id="PTHR43201">
    <property type="entry name" value="ACYL-COA SYNTHETASE"/>
    <property type="match status" value="1"/>
</dbReference>
<dbReference type="InterPro" id="IPR025110">
    <property type="entry name" value="AMP-bd_C"/>
</dbReference>
<dbReference type="Gene3D" id="3.40.50.12780">
    <property type="entry name" value="N-terminal domain of ligase-like"/>
    <property type="match status" value="1"/>
</dbReference>
<evidence type="ECO:0000259" key="4">
    <source>
        <dbReference type="Pfam" id="PF13193"/>
    </source>
</evidence>
<dbReference type="FunFam" id="3.30.300.30:FF:000008">
    <property type="entry name" value="2,3-dihydroxybenzoate-AMP ligase"/>
    <property type="match status" value="1"/>
</dbReference>
<dbReference type="InterPro" id="IPR045851">
    <property type="entry name" value="AMP-bd_C_sf"/>
</dbReference>
<organism evidence="5 7">
    <name type="scientific">Streptomyces griseochromogenes</name>
    <dbReference type="NCBI Taxonomy" id="68214"/>
    <lineage>
        <taxon>Bacteria</taxon>
        <taxon>Bacillati</taxon>
        <taxon>Actinomycetota</taxon>
        <taxon>Actinomycetes</taxon>
        <taxon>Kitasatosporales</taxon>
        <taxon>Streptomycetaceae</taxon>
        <taxon>Streptomyces</taxon>
    </lineage>
</organism>
<reference evidence="6 8" key="2">
    <citation type="submission" date="2021-03" db="EMBL/GenBank/DDBJ databases">
        <title>Genomic Encyclopedia of Type Strains, Phase IV (KMG-IV): sequencing the most valuable type-strain genomes for metagenomic binning, comparative biology and taxonomic classification.</title>
        <authorList>
            <person name="Goeker M."/>
        </authorList>
    </citation>
    <scope>NUCLEOTIDE SEQUENCE [LARGE SCALE GENOMIC DNA]</scope>
    <source>
        <strain evidence="6 8">DSM 40499</strain>
    </source>
</reference>
<dbReference type="InterPro" id="IPR000873">
    <property type="entry name" value="AMP-dep_synth/lig_dom"/>
</dbReference>
<dbReference type="Proteomes" id="UP000092659">
    <property type="component" value="Chromosome"/>
</dbReference>
<evidence type="ECO:0000256" key="2">
    <source>
        <dbReference type="ARBA" id="ARBA00022598"/>
    </source>
</evidence>
<dbReference type="Pfam" id="PF00501">
    <property type="entry name" value="AMP-binding"/>
    <property type="match status" value="1"/>
</dbReference>
<dbReference type="PANTHER" id="PTHR43201:SF5">
    <property type="entry name" value="MEDIUM-CHAIN ACYL-COA LIGASE ACSF2, MITOCHONDRIAL"/>
    <property type="match status" value="1"/>
</dbReference>
<keyword evidence="2 5" id="KW-0436">Ligase</keyword>
<dbReference type="EC" id="6.2.1.-" evidence="6"/>
<dbReference type="GO" id="GO:0031956">
    <property type="term" value="F:medium-chain fatty acid-CoA ligase activity"/>
    <property type="evidence" value="ECO:0007669"/>
    <property type="project" value="TreeGrafter"/>
</dbReference>
<dbReference type="InterPro" id="IPR042099">
    <property type="entry name" value="ANL_N_sf"/>
</dbReference>
<reference evidence="5 7" key="1">
    <citation type="submission" date="2016-06" db="EMBL/GenBank/DDBJ databases">
        <title>Complete genome sequence of Streptomyces griseochromogenes ATCC 14511, the Blasticidin S producer.</title>
        <authorList>
            <person name="Wu L."/>
        </authorList>
    </citation>
    <scope>NUCLEOTIDE SEQUENCE [LARGE SCALE GENOMIC DNA]</scope>
    <source>
        <strain evidence="5 7">ATCC 14511</strain>
    </source>
</reference>
<dbReference type="OrthoDB" id="9803968at2"/>
<evidence type="ECO:0000313" key="6">
    <source>
        <dbReference type="EMBL" id="MBP2056683.1"/>
    </source>
</evidence>
<dbReference type="EMBL" id="JAGGLP010000057">
    <property type="protein sequence ID" value="MBP2056683.1"/>
    <property type="molecule type" value="Genomic_DNA"/>
</dbReference>
<comment type="similarity">
    <text evidence="1">Belongs to the ATP-dependent AMP-binding enzyme family.</text>
</comment>
<feature type="domain" description="AMP-dependent synthetase/ligase" evidence="3">
    <location>
        <begin position="10"/>
        <end position="373"/>
    </location>
</feature>
<dbReference type="GO" id="GO:0006631">
    <property type="term" value="P:fatty acid metabolic process"/>
    <property type="evidence" value="ECO:0007669"/>
    <property type="project" value="TreeGrafter"/>
</dbReference>
<dbReference type="PROSITE" id="PS00455">
    <property type="entry name" value="AMP_BINDING"/>
    <property type="match status" value="1"/>
</dbReference>
<dbReference type="Pfam" id="PF13193">
    <property type="entry name" value="AMP-binding_C"/>
    <property type="match status" value="1"/>
</dbReference>
<accession>A0A1B1AW77</accession>
<dbReference type="KEGG" id="sgs:AVL59_15480"/>
<dbReference type="STRING" id="68214.AVL59_15480"/>
<protein>
    <submittedName>
        <fullName evidence="5">Fatty-acid--CoA ligase</fullName>
    </submittedName>
    <submittedName>
        <fullName evidence="6">Fatty-acyl-CoA synthase</fullName>
        <ecNumber evidence="6">6.2.1.-</ecNumber>
    </submittedName>
</protein>
<sequence length="512" mass="55773">MRTVVDLIRANHRRRPGADALVTIERTITHGELSERAWAIARLLVGLGVERGTVVGHLGGNSLFTAAAFLGTAAAGGVFTPYNWRWSAAEFSAAIDETGPDIVFFEDGAKDEVSALGPVLSARPGVRIITEDMISRAFDRGDATSDNGPPHVPVDPQDPLCILFTGGTTGTSKGVVLSHGAAMANAVNETIDCGIGAAGCGRGLIVTPMFHSAALICWFLTHYVTGSASVMLRKFDLDKIRHVARHGGFTDFFMVPSMLRTLLADGLLEEPGLRRNLRAVCTGAGVMRLPDKVAVSEALPRADVYVRYGLTEAGPMVTRLKPDDFLRPELDGSIGQEYLFTEVQIQDEAGVELPPHRIGEICVRGPALMTGYYRRPAETAQALRGGWLHTGDLGERDNYGYIYFRDRSKDMIKSGGENVYSAEVEELLLTHPAIREAAVFGVPSEAWDEEVRAVIVPRSGQRVDHDQVVAFLRGHLAGYKIPKRIKTISEADLPRNPIGKILKRELRAQTRW</sequence>
<evidence type="ECO:0000256" key="1">
    <source>
        <dbReference type="ARBA" id="ARBA00006432"/>
    </source>
</evidence>
<feature type="domain" description="AMP-binding enzyme C-terminal" evidence="4">
    <location>
        <begin position="423"/>
        <end position="500"/>
    </location>
</feature>